<dbReference type="AlphaFoldDB" id="A0AAV2JSX4"/>
<gene>
    <name evidence="1" type="ORF">KC01_LOCUS10718</name>
</gene>
<dbReference type="Proteomes" id="UP001497482">
    <property type="component" value="Chromosome 14"/>
</dbReference>
<reference evidence="1 2" key="1">
    <citation type="submission" date="2024-04" db="EMBL/GenBank/DDBJ databases">
        <authorList>
            <person name="Waldvogel A.-M."/>
            <person name="Schoenle A."/>
        </authorList>
    </citation>
    <scope>NUCLEOTIDE SEQUENCE [LARGE SCALE GENOMIC DNA]</scope>
</reference>
<evidence type="ECO:0000313" key="2">
    <source>
        <dbReference type="Proteomes" id="UP001497482"/>
    </source>
</evidence>
<proteinExistence type="predicted"/>
<sequence length="118" mass="12796">MPPPPLGAKGALLQPLAPHSQLQAGCKLHFFTHLAMLETDAADETGLPSDNSQQQEHAHSPLLSTLRYAVQCAFAAASYVFSHCTLNGVIFFPSSFSTTESSQIVGWRWGWGVEWVGI</sequence>
<dbReference type="EMBL" id="OZ035836">
    <property type="protein sequence ID" value="CAL1579730.1"/>
    <property type="molecule type" value="Genomic_DNA"/>
</dbReference>
<protein>
    <submittedName>
        <fullName evidence="1">Uncharacterized protein</fullName>
    </submittedName>
</protein>
<keyword evidence="2" id="KW-1185">Reference proteome</keyword>
<name>A0AAV2JSX4_KNICA</name>
<evidence type="ECO:0000313" key="1">
    <source>
        <dbReference type="EMBL" id="CAL1579730.1"/>
    </source>
</evidence>
<accession>A0AAV2JSX4</accession>
<organism evidence="1 2">
    <name type="scientific">Knipowitschia caucasica</name>
    <name type="common">Caucasian dwarf goby</name>
    <name type="synonym">Pomatoschistus caucasicus</name>
    <dbReference type="NCBI Taxonomy" id="637954"/>
    <lineage>
        <taxon>Eukaryota</taxon>
        <taxon>Metazoa</taxon>
        <taxon>Chordata</taxon>
        <taxon>Craniata</taxon>
        <taxon>Vertebrata</taxon>
        <taxon>Euteleostomi</taxon>
        <taxon>Actinopterygii</taxon>
        <taxon>Neopterygii</taxon>
        <taxon>Teleostei</taxon>
        <taxon>Neoteleostei</taxon>
        <taxon>Acanthomorphata</taxon>
        <taxon>Gobiaria</taxon>
        <taxon>Gobiiformes</taxon>
        <taxon>Gobioidei</taxon>
        <taxon>Gobiidae</taxon>
        <taxon>Gobiinae</taxon>
        <taxon>Knipowitschia</taxon>
    </lineage>
</organism>